<reference evidence="8 9" key="1">
    <citation type="submission" date="2019-08" db="EMBL/GenBank/DDBJ databases">
        <title>Seonamhaeicola sediminis sp. nov., isolated from marine sediment.</title>
        <authorList>
            <person name="Cao W.R."/>
        </authorList>
    </citation>
    <scope>NUCLEOTIDE SEQUENCE [LARGE SCALE GENOMIC DNA]</scope>
    <source>
        <strain evidence="8 9">B011</strain>
    </source>
</reference>
<comment type="function">
    <text evidence="6">Quinone reductase that provides resistance to thiol-specific stress caused by electrophilic quinones.</text>
</comment>
<dbReference type="Pfam" id="PF02525">
    <property type="entry name" value="Flavodoxin_2"/>
    <property type="match status" value="1"/>
</dbReference>
<dbReference type="RefSeq" id="WP_148546000.1">
    <property type="nucleotide sequence ID" value="NZ_VSDQ01000852.1"/>
</dbReference>
<dbReference type="PANTHER" id="PTHR43741">
    <property type="entry name" value="FMN-DEPENDENT NADH-AZOREDUCTASE 1"/>
    <property type="match status" value="1"/>
</dbReference>
<evidence type="ECO:0000256" key="2">
    <source>
        <dbReference type="ARBA" id="ARBA00022643"/>
    </source>
</evidence>
<proteinExistence type="inferred from homology"/>
<gene>
    <name evidence="6" type="primary">azoR</name>
    <name evidence="8" type="ORF">FUA24_24325</name>
</gene>
<comment type="similarity">
    <text evidence="6">Belongs to the azoreductase type 1 family.</text>
</comment>
<keyword evidence="2 6" id="KW-0288">FMN</keyword>
<evidence type="ECO:0000256" key="5">
    <source>
        <dbReference type="ARBA" id="ARBA00048542"/>
    </source>
</evidence>
<feature type="domain" description="Flavodoxin-like fold" evidence="7">
    <location>
        <begin position="3"/>
        <end position="195"/>
    </location>
</feature>
<comment type="caution">
    <text evidence="6">Lacks conserved residue(s) required for the propagation of feature annotation.</text>
</comment>
<dbReference type="GO" id="GO:0010181">
    <property type="term" value="F:FMN binding"/>
    <property type="evidence" value="ECO:0007669"/>
    <property type="project" value="UniProtKB-UniRule"/>
</dbReference>
<dbReference type="InterPro" id="IPR029039">
    <property type="entry name" value="Flavoprotein-like_sf"/>
</dbReference>
<dbReference type="OrthoDB" id="9805013at2"/>
<dbReference type="AlphaFoldDB" id="A0A5D0H4V9"/>
<feature type="binding site" evidence="6">
    <location>
        <begin position="93"/>
        <end position="96"/>
    </location>
    <ligand>
        <name>FMN</name>
        <dbReference type="ChEBI" id="CHEBI:58210"/>
    </ligand>
</feature>
<evidence type="ECO:0000256" key="3">
    <source>
        <dbReference type="ARBA" id="ARBA00023002"/>
    </source>
</evidence>
<dbReference type="Proteomes" id="UP000323930">
    <property type="component" value="Unassembled WGS sequence"/>
</dbReference>
<dbReference type="InterPro" id="IPR050104">
    <property type="entry name" value="FMN-dep_NADH:Q_OxRdtase_AzoR1"/>
</dbReference>
<evidence type="ECO:0000256" key="6">
    <source>
        <dbReference type="HAMAP-Rule" id="MF_01216"/>
    </source>
</evidence>
<accession>A0A5D0H4V9</accession>
<dbReference type="GO" id="GO:0016655">
    <property type="term" value="F:oxidoreductase activity, acting on NAD(P)H, quinone or similar compound as acceptor"/>
    <property type="evidence" value="ECO:0007669"/>
    <property type="project" value="InterPro"/>
</dbReference>
<dbReference type="EC" id="1.7.1.17" evidence="6"/>
<evidence type="ECO:0000313" key="8">
    <source>
        <dbReference type="EMBL" id="TYA66010.1"/>
    </source>
</evidence>
<evidence type="ECO:0000313" key="9">
    <source>
        <dbReference type="Proteomes" id="UP000323930"/>
    </source>
</evidence>
<dbReference type="InterPro" id="IPR023048">
    <property type="entry name" value="NADH:quinone_OxRdtase_FMN_depd"/>
</dbReference>
<dbReference type="Gene3D" id="3.40.50.360">
    <property type="match status" value="1"/>
</dbReference>
<evidence type="ECO:0000256" key="4">
    <source>
        <dbReference type="ARBA" id="ARBA00023027"/>
    </source>
</evidence>
<dbReference type="GO" id="GO:0016652">
    <property type="term" value="F:oxidoreductase activity, acting on NAD(P)H as acceptor"/>
    <property type="evidence" value="ECO:0007669"/>
    <property type="project" value="UniProtKB-UniRule"/>
</dbReference>
<dbReference type="EC" id="1.6.5.-" evidence="6"/>
<evidence type="ECO:0000259" key="7">
    <source>
        <dbReference type="Pfam" id="PF02525"/>
    </source>
</evidence>
<comment type="cofactor">
    <cofactor evidence="6">
        <name>FMN</name>
        <dbReference type="ChEBI" id="CHEBI:58210"/>
    </cofactor>
    <text evidence="6">Binds 1 FMN per subunit.</text>
</comment>
<dbReference type="GO" id="GO:0009055">
    <property type="term" value="F:electron transfer activity"/>
    <property type="evidence" value="ECO:0007669"/>
    <property type="project" value="UniProtKB-UniRule"/>
</dbReference>
<keyword evidence="4 6" id="KW-0520">NAD</keyword>
<dbReference type="SUPFAM" id="SSF52218">
    <property type="entry name" value="Flavoproteins"/>
    <property type="match status" value="1"/>
</dbReference>
<dbReference type="EMBL" id="VSDQ01000852">
    <property type="protein sequence ID" value="TYA66010.1"/>
    <property type="molecule type" value="Genomic_DNA"/>
</dbReference>
<comment type="subunit">
    <text evidence="6">Homodimer.</text>
</comment>
<evidence type="ECO:0000256" key="1">
    <source>
        <dbReference type="ARBA" id="ARBA00022630"/>
    </source>
</evidence>
<protein>
    <recommendedName>
        <fullName evidence="6">FMN dependent NADH:quinone oxidoreductase</fullName>
        <ecNumber evidence="6">1.6.5.-</ecNumber>
    </recommendedName>
    <alternativeName>
        <fullName evidence="6">Azo-dye reductase</fullName>
    </alternativeName>
    <alternativeName>
        <fullName evidence="6">FMN-dependent NADH-azo compound oxidoreductase</fullName>
    </alternativeName>
    <alternativeName>
        <fullName evidence="6">FMN-dependent NADH-azoreductase</fullName>
        <ecNumber evidence="6">1.7.1.17</ecNumber>
    </alternativeName>
</protein>
<comment type="catalytic activity">
    <reaction evidence="5">
        <text>N,N-dimethyl-1,4-phenylenediamine + anthranilate + 2 NAD(+) = 2-(4-dimethylaminophenyl)diazenylbenzoate + 2 NADH + 2 H(+)</text>
        <dbReference type="Rhea" id="RHEA:55872"/>
        <dbReference type="ChEBI" id="CHEBI:15378"/>
        <dbReference type="ChEBI" id="CHEBI:15783"/>
        <dbReference type="ChEBI" id="CHEBI:16567"/>
        <dbReference type="ChEBI" id="CHEBI:57540"/>
        <dbReference type="ChEBI" id="CHEBI:57945"/>
        <dbReference type="ChEBI" id="CHEBI:71579"/>
        <dbReference type="EC" id="1.7.1.17"/>
    </reaction>
    <physiologicalReaction direction="right-to-left" evidence="5">
        <dbReference type="Rhea" id="RHEA:55874"/>
    </physiologicalReaction>
</comment>
<sequence length="202" mass="22464">MIKTLVVSYTPRTGSYTKQLVDEFIKRTSNKTEITFLDLVQSPPDLLLGDNLNLIWSGNPATYTQDEQKRLSNHFQLTQQVLDTDVIVLASPMYNFSLPATVKAWVDAIVVNNKTFAYVEGIGFKGLCEGKKAIILAVAGGGYKNEGINEYFSPTIKTNFAYIGIPSKQISAFGVTQYPEKVDVILTKAKEDISKIVDDYYS</sequence>
<comment type="catalytic activity">
    <reaction evidence="6">
        <text>2 a quinone + NADH + H(+) = 2 a 1,4-benzosemiquinone + NAD(+)</text>
        <dbReference type="Rhea" id="RHEA:65952"/>
        <dbReference type="ChEBI" id="CHEBI:15378"/>
        <dbReference type="ChEBI" id="CHEBI:57540"/>
        <dbReference type="ChEBI" id="CHEBI:57945"/>
        <dbReference type="ChEBI" id="CHEBI:132124"/>
        <dbReference type="ChEBI" id="CHEBI:134225"/>
    </reaction>
</comment>
<dbReference type="InterPro" id="IPR003680">
    <property type="entry name" value="Flavodoxin_fold"/>
</dbReference>
<dbReference type="HAMAP" id="MF_01216">
    <property type="entry name" value="Azoreductase_type1"/>
    <property type="match status" value="1"/>
</dbReference>
<comment type="caution">
    <text evidence="8">The sequence shown here is derived from an EMBL/GenBank/DDBJ whole genome shotgun (WGS) entry which is preliminary data.</text>
</comment>
<keyword evidence="3 6" id="KW-0560">Oxidoreductase</keyword>
<name>A0A5D0H4V9_9FLAO</name>
<dbReference type="PANTHER" id="PTHR43741:SF4">
    <property type="entry name" value="FMN-DEPENDENT NADH:QUINONE OXIDOREDUCTASE"/>
    <property type="match status" value="1"/>
</dbReference>
<keyword evidence="9" id="KW-1185">Reference proteome</keyword>
<keyword evidence="1 6" id="KW-0285">Flavoprotein</keyword>
<comment type="function">
    <text evidence="6">Also exhibits azoreductase activity. Catalyzes the reductive cleavage of the azo bond in aromatic azo compounds to the corresponding amines.</text>
</comment>
<organism evidence="8 9">
    <name type="scientific">Seonamhaeicola marinus</name>
    <dbReference type="NCBI Taxonomy" id="1912246"/>
    <lineage>
        <taxon>Bacteria</taxon>
        <taxon>Pseudomonadati</taxon>
        <taxon>Bacteroidota</taxon>
        <taxon>Flavobacteriia</taxon>
        <taxon>Flavobacteriales</taxon>
        <taxon>Flavobacteriaceae</taxon>
    </lineage>
</organism>